<dbReference type="PROSITE" id="PS50893">
    <property type="entry name" value="ABC_TRANSPORTER_2"/>
    <property type="match status" value="1"/>
</dbReference>
<comment type="subcellular location">
    <subcellularLocation>
        <location evidence="1">Membrane</location>
        <topology evidence="1">Multi-pass membrane protein</topology>
    </subcellularLocation>
</comment>
<dbReference type="InterPro" id="IPR027417">
    <property type="entry name" value="P-loop_NTPase"/>
</dbReference>
<feature type="transmembrane region" description="Helical" evidence="7">
    <location>
        <begin position="320"/>
        <end position="339"/>
    </location>
</feature>
<feature type="transmembrane region" description="Helical" evidence="7">
    <location>
        <begin position="698"/>
        <end position="715"/>
    </location>
</feature>
<dbReference type="GO" id="GO:0016020">
    <property type="term" value="C:membrane"/>
    <property type="evidence" value="ECO:0007669"/>
    <property type="project" value="UniProtKB-SubCell"/>
</dbReference>
<accession>D7EHR6</accession>
<dbReference type="GO" id="GO:0006869">
    <property type="term" value="P:lipid transport"/>
    <property type="evidence" value="ECO:0000318"/>
    <property type="project" value="GO_Central"/>
</dbReference>
<feature type="transmembrane region" description="Helical" evidence="7">
    <location>
        <begin position="508"/>
        <end position="537"/>
    </location>
</feature>
<dbReference type="PANTHER" id="PTHR19229:SF250">
    <property type="entry name" value="ABC TRANSPORTER DOMAIN-CONTAINING PROTEIN-RELATED"/>
    <property type="match status" value="1"/>
</dbReference>
<organism evidence="9 10">
    <name type="scientific">Tribolium castaneum</name>
    <name type="common">Red flour beetle</name>
    <dbReference type="NCBI Taxonomy" id="7070"/>
    <lineage>
        <taxon>Eukaryota</taxon>
        <taxon>Metazoa</taxon>
        <taxon>Ecdysozoa</taxon>
        <taxon>Arthropoda</taxon>
        <taxon>Hexapoda</taxon>
        <taxon>Insecta</taxon>
        <taxon>Pterygota</taxon>
        <taxon>Neoptera</taxon>
        <taxon>Endopterygota</taxon>
        <taxon>Coleoptera</taxon>
        <taxon>Polyphaga</taxon>
        <taxon>Cucujiformia</taxon>
        <taxon>Tenebrionidae</taxon>
        <taxon>Tenebrionidae incertae sedis</taxon>
        <taxon>Tribolium</taxon>
    </lineage>
</organism>
<dbReference type="InParanoid" id="D7EHR6"/>
<dbReference type="SMART" id="SM00382">
    <property type="entry name" value="AAA"/>
    <property type="match status" value="2"/>
</dbReference>
<dbReference type="InterPro" id="IPR013525">
    <property type="entry name" value="ABC2_TM"/>
</dbReference>
<keyword evidence="5 7" id="KW-1133">Transmembrane helix</keyword>
<reference evidence="9 10" key="2">
    <citation type="journal article" date="2010" name="Nucleic Acids Res.">
        <title>BeetleBase in 2010: revisions to provide comprehensive genomic information for Tribolium castaneum.</title>
        <authorList>
            <person name="Kim H.S."/>
            <person name="Murphy T."/>
            <person name="Xia J."/>
            <person name="Caragea D."/>
            <person name="Park Y."/>
            <person name="Beeman R.W."/>
            <person name="Lorenzen M.D."/>
            <person name="Butcher S."/>
            <person name="Manak J.R."/>
            <person name="Brown S.J."/>
        </authorList>
    </citation>
    <scope>NUCLEOTIDE SEQUENCE [LARGE SCALE GENOMIC DNA]</scope>
    <source>
        <strain evidence="9 10">Georgia GA2</strain>
    </source>
</reference>
<feature type="transmembrane region" description="Helical" evidence="7">
    <location>
        <begin position="466"/>
        <end position="488"/>
    </location>
</feature>
<keyword evidence="2 7" id="KW-0812">Transmembrane</keyword>
<reference evidence="9 10" key="1">
    <citation type="journal article" date="2008" name="Nature">
        <title>The genome of the model beetle and pest Tribolium castaneum.</title>
        <authorList>
            <consortium name="Tribolium Genome Sequencing Consortium"/>
            <person name="Richards S."/>
            <person name="Gibbs R.A."/>
            <person name="Weinstock G.M."/>
            <person name="Brown S.J."/>
            <person name="Denell R."/>
            <person name="Beeman R.W."/>
            <person name="Gibbs R."/>
            <person name="Beeman R.W."/>
            <person name="Brown S.J."/>
            <person name="Bucher G."/>
            <person name="Friedrich M."/>
            <person name="Grimmelikhuijzen C.J."/>
            <person name="Klingler M."/>
            <person name="Lorenzen M."/>
            <person name="Richards S."/>
            <person name="Roth S."/>
            <person name="Schroder R."/>
            <person name="Tautz D."/>
            <person name="Zdobnov E.M."/>
            <person name="Muzny D."/>
            <person name="Gibbs R.A."/>
            <person name="Weinstock G.M."/>
            <person name="Attaway T."/>
            <person name="Bell S."/>
            <person name="Buhay C.J."/>
            <person name="Chandrabose M.N."/>
            <person name="Chavez D."/>
            <person name="Clerk-Blankenburg K.P."/>
            <person name="Cree A."/>
            <person name="Dao M."/>
            <person name="Davis C."/>
            <person name="Chacko J."/>
            <person name="Dinh H."/>
            <person name="Dugan-Rocha S."/>
            <person name="Fowler G."/>
            <person name="Garner T.T."/>
            <person name="Garnes J."/>
            <person name="Gnirke A."/>
            <person name="Hawes A."/>
            <person name="Hernandez J."/>
            <person name="Hines S."/>
            <person name="Holder M."/>
            <person name="Hume J."/>
            <person name="Jhangiani S.N."/>
            <person name="Joshi V."/>
            <person name="Khan Z.M."/>
            <person name="Jackson L."/>
            <person name="Kovar C."/>
            <person name="Kowis A."/>
            <person name="Lee S."/>
            <person name="Lewis L.R."/>
            <person name="Margolis J."/>
            <person name="Morgan M."/>
            <person name="Nazareth L.V."/>
            <person name="Nguyen N."/>
            <person name="Okwuonu G."/>
            <person name="Parker D."/>
            <person name="Richards S."/>
            <person name="Ruiz S.J."/>
            <person name="Santibanez J."/>
            <person name="Savard J."/>
            <person name="Scherer S.E."/>
            <person name="Schneider B."/>
            <person name="Sodergren E."/>
            <person name="Tautz D."/>
            <person name="Vattahil S."/>
            <person name="Villasana D."/>
            <person name="White C.S."/>
            <person name="Wright R."/>
            <person name="Park Y."/>
            <person name="Beeman R.W."/>
            <person name="Lord J."/>
            <person name="Oppert B."/>
            <person name="Lorenzen M."/>
            <person name="Brown S."/>
            <person name="Wang L."/>
            <person name="Savard J."/>
            <person name="Tautz D."/>
            <person name="Richards S."/>
            <person name="Weinstock G."/>
            <person name="Gibbs R.A."/>
            <person name="Liu Y."/>
            <person name="Worley K."/>
            <person name="Weinstock G."/>
            <person name="Elsik C.G."/>
            <person name="Reese J.T."/>
            <person name="Elhaik E."/>
            <person name="Landan G."/>
            <person name="Graur D."/>
            <person name="Arensburger P."/>
            <person name="Atkinson P."/>
            <person name="Beeman R.W."/>
            <person name="Beidler J."/>
            <person name="Brown S.J."/>
            <person name="Demuth J.P."/>
            <person name="Drury D.W."/>
            <person name="Du Y.Z."/>
            <person name="Fujiwara H."/>
            <person name="Lorenzen M."/>
            <person name="Maselli V."/>
            <person name="Osanai M."/>
            <person name="Park Y."/>
            <person name="Robertson H.M."/>
            <person name="Tu Z."/>
            <person name="Wang J.J."/>
            <person name="Wang S."/>
            <person name="Richards S."/>
            <person name="Song H."/>
            <person name="Zhang L."/>
            <person name="Sodergren E."/>
            <person name="Werner D."/>
            <person name="Stanke M."/>
            <person name="Morgenstern B."/>
            <person name="Solovyev V."/>
            <person name="Kosarev P."/>
            <person name="Brown G."/>
            <person name="Chen H.C."/>
            <person name="Ermolaeva O."/>
            <person name="Hlavina W."/>
            <person name="Kapustin Y."/>
            <person name="Kiryutin B."/>
            <person name="Kitts P."/>
            <person name="Maglott D."/>
            <person name="Pruitt K."/>
            <person name="Sapojnikov V."/>
            <person name="Souvorov A."/>
            <person name="Mackey A.J."/>
            <person name="Waterhouse R.M."/>
            <person name="Wyder S."/>
            <person name="Zdobnov E.M."/>
            <person name="Zdobnov E.M."/>
            <person name="Wyder S."/>
            <person name="Kriventseva E.V."/>
            <person name="Kadowaki T."/>
            <person name="Bork P."/>
            <person name="Aranda M."/>
            <person name="Bao R."/>
            <person name="Beermann A."/>
            <person name="Berns N."/>
            <person name="Bolognesi R."/>
            <person name="Bonneton F."/>
            <person name="Bopp D."/>
            <person name="Brown S.J."/>
            <person name="Bucher G."/>
            <person name="Butts T."/>
            <person name="Chaumot A."/>
            <person name="Denell R.E."/>
            <person name="Ferrier D.E."/>
            <person name="Friedrich M."/>
            <person name="Gordon C.M."/>
            <person name="Jindra M."/>
            <person name="Klingler M."/>
            <person name="Lan Q."/>
            <person name="Lattorff H.M."/>
            <person name="Laudet V."/>
            <person name="von Levetsow C."/>
            <person name="Liu Z."/>
            <person name="Lutz R."/>
            <person name="Lynch J.A."/>
            <person name="da Fonseca R.N."/>
            <person name="Posnien N."/>
            <person name="Reuter R."/>
            <person name="Roth S."/>
            <person name="Savard J."/>
            <person name="Schinko J.B."/>
            <person name="Schmitt C."/>
            <person name="Schoppmeier M."/>
            <person name="Schroder R."/>
            <person name="Shippy T.D."/>
            <person name="Simonnet F."/>
            <person name="Marques-Souza H."/>
            <person name="Tautz D."/>
            <person name="Tomoyasu Y."/>
            <person name="Trauner J."/>
            <person name="Van der Zee M."/>
            <person name="Vervoort M."/>
            <person name="Wittkopp N."/>
            <person name="Wimmer E.A."/>
            <person name="Yang X."/>
            <person name="Jones A.K."/>
            <person name="Sattelle D.B."/>
            <person name="Ebert P.R."/>
            <person name="Nelson D."/>
            <person name="Scott J.G."/>
            <person name="Beeman R.W."/>
            <person name="Muthukrishnan S."/>
            <person name="Kramer K.J."/>
            <person name="Arakane Y."/>
            <person name="Beeman R.W."/>
            <person name="Zhu Q."/>
            <person name="Hogenkamp D."/>
            <person name="Dixit R."/>
            <person name="Oppert B."/>
            <person name="Jiang H."/>
            <person name="Zou Z."/>
            <person name="Marshall J."/>
            <person name="Elpidina E."/>
            <person name="Vinokurov K."/>
            <person name="Oppert C."/>
            <person name="Zou Z."/>
            <person name="Evans J."/>
            <person name="Lu Z."/>
            <person name="Zhao P."/>
            <person name="Sumathipala N."/>
            <person name="Altincicek B."/>
            <person name="Vilcinskas A."/>
            <person name="Williams M."/>
            <person name="Hultmark D."/>
            <person name="Hetru C."/>
            <person name="Jiang H."/>
            <person name="Grimmelikhuijzen C.J."/>
            <person name="Hauser F."/>
            <person name="Cazzamali G."/>
            <person name="Williamson M."/>
            <person name="Park Y."/>
            <person name="Li B."/>
            <person name="Tanaka Y."/>
            <person name="Predel R."/>
            <person name="Neupert S."/>
            <person name="Schachtner J."/>
            <person name="Verleyen P."/>
            <person name="Raible F."/>
            <person name="Bork P."/>
            <person name="Friedrich M."/>
            <person name="Walden K.K."/>
            <person name="Robertson H.M."/>
            <person name="Angeli S."/>
            <person name="Foret S."/>
            <person name="Bucher G."/>
            <person name="Schuetz S."/>
            <person name="Maleszka R."/>
            <person name="Wimmer E.A."/>
            <person name="Beeman R.W."/>
            <person name="Lorenzen M."/>
            <person name="Tomoyasu Y."/>
            <person name="Miller S.C."/>
            <person name="Grossmann D."/>
            <person name="Bucher G."/>
        </authorList>
    </citation>
    <scope>NUCLEOTIDE SEQUENCE [LARGE SCALE GENOMIC DNA]</scope>
    <source>
        <strain evidence="9 10">Georgia GA2</strain>
    </source>
</reference>
<evidence type="ECO:0000256" key="7">
    <source>
        <dbReference type="SAM" id="Phobius"/>
    </source>
</evidence>
<dbReference type="GO" id="GO:0016887">
    <property type="term" value="F:ATP hydrolysis activity"/>
    <property type="evidence" value="ECO:0007669"/>
    <property type="project" value="InterPro"/>
</dbReference>
<dbReference type="Pfam" id="PF00005">
    <property type="entry name" value="ABC_tran"/>
    <property type="match status" value="2"/>
</dbReference>
<evidence type="ECO:0000256" key="6">
    <source>
        <dbReference type="ARBA" id="ARBA00023136"/>
    </source>
</evidence>
<dbReference type="InterPro" id="IPR026082">
    <property type="entry name" value="ABCA"/>
</dbReference>
<dbReference type="HOGENOM" id="CLU_000604_19_1_1"/>
<evidence type="ECO:0000256" key="4">
    <source>
        <dbReference type="ARBA" id="ARBA00022840"/>
    </source>
</evidence>
<dbReference type="InterPro" id="IPR056264">
    <property type="entry name" value="R2_ABCA1-4-like"/>
</dbReference>
<dbReference type="GO" id="GO:0140359">
    <property type="term" value="F:ABC-type transporter activity"/>
    <property type="evidence" value="ECO:0007669"/>
    <property type="project" value="InterPro"/>
</dbReference>
<keyword evidence="4 9" id="KW-0067">ATP-binding</keyword>
<dbReference type="Pfam" id="PF12698">
    <property type="entry name" value="ABC2_membrane_3"/>
    <property type="match status" value="1"/>
</dbReference>
<dbReference type="SUPFAM" id="SSF52540">
    <property type="entry name" value="P-loop containing nucleoside triphosphate hydrolases"/>
    <property type="match status" value="2"/>
</dbReference>
<evidence type="ECO:0000256" key="5">
    <source>
        <dbReference type="ARBA" id="ARBA00022989"/>
    </source>
</evidence>
<dbReference type="OMA" id="LQWNEFF"/>
<dbReference type="FunCoup" id="D7EHR6">
    <property type="interactions" value="275"/>
</dbReference>
<dbReference type="eggNOG" id="KOG0059">
    <property type="taxonomic scope" value="Eukaryota"/>
</dbReference>
<dbReference type="FunFam" id="3.40.50.300:FF:000327">
    <property type="entry name" value="ATP-binding cassette sub-family A member 3"/>
    <property type="match status" value="1"/>
</dbReference>
<evidence type="ECO:0000256" key="3">
    <source>
        <dbReference type="ARBA" id="ARBA00022741"/>
    </source>
</evidence>
<dbReference type="AlphaFoldDB" id="D7EHR6"/>
<dbReference type="Proteomes" id="UP000007266">
    <property type="component" value="Unassembled WGS sequence"/>
</dbReference>
<dbReference type="InterPro" id="IPR003439">
    <property type="entry name" value="ABC_transporter-like_ATP-bd"/>
</dbReference>
<dbReference type="Gene3D" id="3.40.50.300">
    <property type="entry name" value="P-loop containing nucleotide triphosphate hydrolases"/>
    <property type="match status" value="3"/>
</dbReference>
<name>D7EHR6_TRICA</name>
<protein>
    <submittedName>
        <fullName evidence="9">ATP-binding cassette sub-family A member 3-like Protein</fullName>
    </submittedName>
</protein>
<sequence>MYNDQITVLLGHNGAGKTTTMSMLTGMFPPTSGTAFICGYDIRTDMDKVRKCLGLCPQHNILFDQLTVREHLYFFSKLKGLKREDINEEIDKYLELLELQTKVVMLDEPTAGMDPSARRALWDLLQNQKHGRTILLTTHFMDEADLLGDRIAIMAGGELQCCGSSFFLKKKYGTGYYLIMNKAPNCQEEQVTRFLQKYIPNILVHGNLGSELTYLLAEEHSSVFEVMLRDLEENSKILGVRSYGISLTTLEEVFMKVRSYRDQEAQHFVNTKLKLNKNYNNENKINETSSPQNTLTGFKLMTNQFLAMLMKKNLSLKRTWILLFIQILIPVVILTMAILTGKYSNKSRNLPKLLITLDSYRNPVTLFEDKANNSISALYTKTVPSTVRLRYIVGASFDKPLGSFLTTITAWFNNRPYHSPPLALGLVLNVVYKHLAGQNRSIKWANHPLPFTADSKMAQLSKGQSMGFQVAFNITFGMAFVSGFYVLFCVKERICKAKHLQFMAGVNVYIFWLTCFICDLLTFVITIIAVIATLAYFQEDGFRSTEDLARMFLILFFFGFAMLPMMYLASLLFNVPSTGYTRMTLFCIFTGSVAFLVVQILKNRELHLEYVADTLHWIFLIFPHYALATSIRDIYTTFSTHKMCKYAVKTCVEYRPNMNEDKCWSLVCHNTSAVLQRHCCVREPTYYTWSSPGINRNLLYSLLVGLILLLILHTIEYKTFSKIKDYICGNYTKKLPQQVEEEDSDVEEENSKIRSTSESQLQEDYTLVVKDLTKYYKKILAVNGLCLGVKKSECFGLLGVNGAGKTSTFKMITGDTRITYGEAWVKNFSIKNQTKQVQKLIGYCPQFDALLDNLTAKESLIMFGLLRGIPRKNCQSLAKKLSEDFDFQPHINKKVKELSGGNKRKLSTAISLIADPPIICLDEPTTGMDPVTKRYLWDAICKFRDNGKCVILTSHTMEECEALCTRLAIMVNGSFKCLGSVQHLKSKFAQRYTLTIKVSRSSSGDDIDLKPIENFVMSNFPSAIQSEKHQEILTYQISDKSIPLSKMFGILEKGKKKLNIEDYSLGQTSLEQVFLSFTKLQR</sequence>
<dbReference type="GO" id="GO:0005524">
    <property type="term" value="F:ATP binding"/>
    <property type="evidence" value="ECO:0007669"/>
    <property type="project" value="UniProtKB-KW"/>
</dbReference>
<dbReference type="InterPro" id="IPR003593">
    <property type="entry name" value="AAA+_ATPase"/>
</dbReference>
<proteinExistence type="predicted"/>
<evidence type="ECO:0000313" key="10">
    <source>
        <dbReference type="Proteomes" id="UP000007266"/>
    </source>
</evidence>
<evidence type="ECO:0000256" key="2">
    <source>
        <dbReference type="ARBA" id="ARBA00022692"/>
    </source>
</evidence>
<dbReference type="CDD" id="cd03263">
    <property type="entry name" value="ABC_subfamily_A"/>
    <property type="match status" value="2"/>
</dbReference>
<evidence type="ECO:0000313" key="9">
    <source>
        <dbReference type="EMBL" id="EFA12132.2"/>
    </source>
</evidence>
<feature type="domain" description="ABC transporter" evidence="8">
    <location>
        <begin position="767"/>
        <end position="997"/>
    </location>
</feature>
<dbReference type="GO" id="GO:0042626">
    <property type="term" value="F:ATPase-coupled transmembrane transporter activity"/>
    <property type="evidence" value="ECO:0000318"/>
    <property type="project" value="GO_Central"/>
</dbReference>
<dbReference type="Pfam" id="PF23321">
    <property type="entry name" value="R1_ABCA1"/>
    <property type="match status" value="1"/>
</dbReference>
<keyword evidence="6 7" id="KW-0472">Membrane</keyword>
<feature type="transmembrane region" description="Helical" evidence="7">
    <location>
        <begin position="579"/>
        <end position="598"/>
    </location>
</feature>
<keyword evidence="10" id="KW-1185">Reference proteome</keyword>
<keyword evidence="3" id="KW-0547">Nucleotide-binding</keyword>
<dbReference type="EMBL" id="KQ973114">
    <property type="protein sequence ID" value="EFA12132.2"/>
    <property type="molecule type" value="Genomic_DNA"/>
</dbReference>
<gene>
    <name evidence="9" type="primary">AUGUSTUS-3.0.2_02278</name>
    <name evidence="9" type="ORF">TcasGA2_TC002278</name>
</gene>
<dbReference type="PANTHER" id="PTHR19229">
    <property type="entry name" value="ATP-BINDING CASSETTE TRANSPORTER SUBFAMILY A ABCA"/>
    <property type="match status" value="1"/>
</dbReference>
<evidence type="ECO:0000256" key="1">
    <source>
        <dbReference type="ARBA" id="ARBA00004141"/>
    </source>
</evidence>
<evidence type="ECO:0000259" key="8">
    <source>
        <dbReference type="PROSITE" id="PS50893"/>
    </source>
</evidence>
<dbReference type="GO" id="GO:0005319">
    <property type="term" value="F:lipid transporter activity"/>
    <property type="evidence" value="ECO:0000318"/>
    <property type="project" value="GO_Central"/>
</dbReference>
<feature type="transmembrane region" description="Helical" evidence="7">
    <location>
        <begin position="610"/>
        <end position="628"/>
    </location>
</feature>
<feature type="transmembrane region" description="Helical" evidence="7">
    <location>
        <begin position="549"/>
        <end position="573"/>
    </location>
</feature>